<dbReference type="GO" id="GO:0004672">
    <property type="term" value="F:protein kinase activity"/>
    <property type="evidence" value="ECO:0007669"/>
    <property type="project" value="InterPro"/>
</dbReference>
<keyword evidence="3" id="KW-1185">Reference proteome</keyword>
<evidence type="ECO:0000313" key="3">
    <source>
        <dbReference type="Proteomes" id="UP000092993"/>
    </source>
</evidence>
<evidence type="ECO:0000313" key="2">
    <source>
        <dbReference type="EMBL" id="OBZ74459.1"/>
    </source>
</evidence>
<organism evidence="2 3">
    <name type="scientific">Grifola frondosa</name>
    <name type="common">Maitake</name>
    <name type="synonym">Polyporus frondosus</name>
    <dbReference type="NCBI Taxonomy" id="5627"/>
    <lineage>
        <taxon>Eukaryota</taxon>
        <taxon>Fungi</taxon>
        <taxon>Dikarya</taxon>
        <taxon>Basidiomycota</taxon>
        <taxon>Agaricomycotina</taxon>
        <taxon>Agaricomycetes</taxon>
        <taxon>Polyporales</taxon>
        <taxon>Grifolaceae</taxon>
        <taxon>Grifola</taxon>
    </lineage>
</organism>
<dbReference type="GO" id="GO:0005524">
    <property type="term" value="F:ATP binding"/>
    <property type="evidence" value="ECO:0007669"/>
    <property type="project" value="InterPro"/>
</dbReference>
<dbReference type="EMBL" id="LUGG01000005">
    <property type="protein sequence ID" value="OBZ74459.1"/>
    <property type="molecule type" value="Genomic_DNA"/>
</dbReference>
<dbReference type="PANTHER" id="PTHR37171:SF1">
    <property type="entry name" value="SERINE_THREONINE-PROTEIN KINASE YRZF-RELATED"/>
    <property type="match status" value="1"/>
</dbReference>
<dbReference type="InterPro" id="IPR000719">
    <property type="entry name" value="Prot_kinase_dom"/>
</dbReference>
<dbReference type="InterPro" id="IPR008266">
    <property type="entry name" value="Tyr_kinase_AS"/>
</dbReference>
<dbReference type="PROSITE" id="PS50011">
    <property type="entry name" value="PROTEIN_KINASE_DOM"/>
    <property type="match status" value="1"/>
</dbReference>
<dbReference type="STRING" id="5627.A0A1C7MDJ6"/>
<dbReference type="SUPFAM" id="SSF56112">
    <property type="entry name" value="Protein kinase-like (PK-like)"/>
    <property type="match status" value="2"/>
</dbReference>
<dbReference type="InterPro" id="IPR011009">
    <property type="entry name" value="Kinase-like_dom_sf"/>
</dbReference>
<dbReference type="PANTHER" id="PTHR37171">
    <property type="entry name" value="SERINE/THREONINE-PROTEIN KINASE YRZF-RELATED"/>
    <property type="match status" value="1"/>
</dbReference>
<sequence length="536" mass="61420">MSTLSFPNDPTDGKRLGCVNLPAFIENIDATPTHFTVINLRFLHSGNSKVYRGDLCCDGQEPRDVVFKIVYGEKSINRMQCEAGLYQKELRDLQGEVVPRFYGLFEGETGDGQTGCLVLGYIGKTLEYYLYAMNNKFRCAVINAILAIHCTGVEHCDFDERNIVVDENNKPFIIDFDSSKRHHCGLAMRIKFGAKKPERHEIGCDELYDAAQMAEVWTPRLVLYIHRYVPIEFAKDVETLMTKAPKGLSAKAARCAAEATLQDLDECEFYELKCVVPSDSTMSQFDVKDLRRIHSGNSEVYRGTLIRDGQESEDVVLKFVVLKKRIKRVLAEADFYSNELKALQGKSVPRFHGLFRGDMEDEEDTVCLVLDYIGKRLDRALATMNVQFRFSVICALGRIHRVGLEHGDFAERNIVVDENYRPFIIDFEMAQRRPCKQAIRVIFNTKEPTDDEVGCKEIYEACILAQAWTPRVVNFMGTFVPVEWATTPDELARRVTIEMTYEEAHRFALCTFRRLRKWYQERMMFDSLSPGDPLPL</sequence>
<name>A0A1C7MDJ6_GRIFR</name>
<dbReference type="PROSITE" id="PS00109">
    <property type="entry name" value="PROTEIN_KINASE_TYR"/>
    <property type="match status" value="1"/>
</dbReference>
<accession>A0A1C7MDJ6</accession>
<reference evidence="2 3" key="1">
    <citation type="submission" date="2016-03" db="EMBL/GenBank/DDBJ databases">
        <title>Whole genome sequencing of Grifola frondosa 9006-11.</title>
        <authorList>
            <person name="Min B."/>
            <person name="Park H."/>
            <person name="Kim J.-G."/>
            <person name="Cho H."/>
            <person name="Oh Y.-L."/>
            <person name="Kong W.-S."/>
            <person name="Choi I.-G."/>
        </authorList>
    </citation>
    <scope>NUCLEOTIDE SEQUENCE [LARGE SCALE GENOMIC DNA]</scope>
    <source>
        <strain evidence="2 3">9006-11</strain>
    </source>
</reference>
<evidence type="ECO:0000259" key="1">
    <source>
        <dbReference type="PROSITE" id="PS50011"/>
    </source>
</evidence>
<protein>
    <recommendedName>
        <fullName evidence="1">Protein kinase domain-containing protein</fullName>
    </recommendedName>
</protein>
<dbReference type="Gene3D" id="1.10.510.10">
    <property type="entry name" value="Transferase(Phosphotransferase) domain 1"/>
    <property type="match status" value="2"/>
</dbReference>
<dbReference type="Proteomes" id="UP000092993">
    <property type="component" value="Unassembled WGS sequence"/>
</dbReference>
<dbReference type="SMART" id="SM00220">
    <property type="entry name" value="S_TKc"/>
    <property type="match status" value="1"/>
</dbReference>
<comment type="caution">
    <text evidence="2">The sequence shown here is derived from an EMBL/GenBank/DDBJ whole genome shotgun (WGS) entry which is preliminary data.</text>
</comment>
<gene>
    <name evidence="2" type="ORF">A0H81_05251</name>
</gene>
<dbReference type="AlphaFoldDB" id="A0A1C7MDJ6"/>
<dbReference type="InterPro" id="IPR052396">
    <property type="entry name" value="Meiotic_Drive_Suppr_Kinase"/>
</dbReference>
<feature type="domain" description="Protein kinase" evidence="1">
    <location>
        <begin position="287"/>
        <end position="536"/>
    </location>
</feature>
<proteinExistence type="predicted"/>
<dbReference type="OMA" id="ICHIHEA"/>
<dbReference type="OrthoDB" id="2804112at2759"/>